<comment type="caution">
    <text evidence="5">The sequence shown here is derived from an EMBL/GenBank/DDBJ whole genome shotgun (WGS) entry which is preliminary data.</text>
</comment>
<keyword evidence="2" id="KW-0812">Transmembrane</keyword>
<dbReference type="OrthoDB" id="5379864at2"/>
<feature type="compositionally biased region" description="Pro residues" evidence="1">
    <location>
        <begin position="92"/>
        <end position="110"/>
    </location>
</feature>
<dbReference type="EMBL" id="VIFM01000068">
    <property type="protein sequence ID" value="TQF14445.1"/>
    <property type="molecule type" value="Genomic_DNA"/>
</dbReference>
<keyword evidence="2" id="KW-0472">Membrane</keyword>
<dbReference type="AlphaFoldDB" id="A0A540WZM0"/>
<keyword evidence="6" id="KW-1185">Reference proteome</keyword>
<evidence type="ECO:0000313" key="5">
    <source>
        <dbReference type="EMBL" id="TQF14445.1"/>
    </source>
</evidence>
<reference evidence="5 6" key="1">
    <citation type="submission" date="2019-06" db="EMBL/GenBank/DDBJ databases">
        <authorList>
            <person name="Livingstone P."/>
            <person name="Whitworth D."/>
        </authorList>
    </citation>
    <scope>NUCLEOTIDE SEQUENCE [LARGE SCALE GENOMIC DNA]</scope>
    <source>
        <strain evidence="5 6">AM401</strain>
    </source>
</reference>
<keyword evidence="2" id="KW-1133">Transmembrane helix</keyword>
<evidence type="ECO:0000259" key="4">
    <source>
        <dbReference type="Pfam" id="PF08308"/>
    </source>
</evidence>
<evidence type="ECO:0000256" key="1">
    <source>
        <dbReference type="SAM" id="MobiDB-lite"/>
    </source>
</evidence>
<accession>A0A540WZM0</accession>
<evidence type="ECO:0000256" key="3">
    <source>
        <dbReference type="SAM" id="SignalP"/>
    </source>
</evidence>
<feature type="compositionally biased region" description="Basic residues" evidence="1">
    <location>
        <begin position="24"/>
        <end position="44"/>
    </location>
</feature>
<dbReference type="Proteomes" id="UP000315369">
    <property type="component" value="Unassembled WGS sequence"/>
</dbReference>
<feature type="compositionally biased region" description="Basic and acidic residues" evidence="1">
    <location>
        <begin position="45"/>
        <end position="54"/>
    </location>
</feature>
<name>A0A540WZM0_9BACT</name>
<feature type="transmembrane region" description="Helical" evidence="2">
    <location>
        <begin position="475"/>
        <end position="494"/>
    </location>
</feature>
<evidence type="ECO:0000256" key="2">
    <source>
        <dbReference type="SAM" id="Phobius"/>
    </source>
</evidence>
<sequence>MTTFRRIALLLTLLLAVLPAHAQTTRKKSARKKAVPTKVVKKKPSGRDVKKAPPVEDTDTADTNDVASPEPMVFGEPDSKPHPTNKPEAPAAKPPPAAVATPVAPPPPSATEPEKPSTRPSLAATPAVSTGPVALFSVARASAASAAALKLETELTRHLQRGGDVQFVDLGAAFPPPEPTPLTKADGLFEDGRAAYDNLDPEVAEAKFRAAAEAYEQAPGELRPERLGEAFLFLGAARMLNGDAAGAKESFIRSVVAEPATRPDKALFGQDVQKAFDEARAEVSARPAGTLAVESQPAGAQVHVRGQELGVTPLKGVSVPAGHHAVIVTLPGYTSFAQYAEVKSTGSAEVKATLVPGPGLSAIREAAVRAGSQEAFDSETLPPETGAIAERLDARYLVLAAVSQDKKGRLQAELQVWDVRTQARLRGVEIDLSGKDRKRGPEAAAQQVRDFIHGAMSPRVAESGGTGVSLLKRPWFWAAVGGVAAVTAGAVFVATQDKGRPFNPITGGTGF</sequence>
<organism evidence="5 6">
    <name type="scientific">Myxococcus llanfairpwllgwyngyllgogerychwyrndrobwllllantysiliogogogochensis</name>
    <dbReference type="NCBI Taxonomy" id="2590453"/>
    <lineage>
        <taxon>Bacteria</taxon>
        <taxon>Pseudomonadati</taxon>
        <taxon>Myxococcota</taxon>
        <taxon>Myxococcia</taxon>
        <taxon>Myxococcales</taxon>
        <taxon>Cystobacterineae</taxon>
        <taxon>Myxococcaceae</taxon>
        <taxon>Myxococcus</taxon>
    </lineage>
</organism>
<feature type="domain" description="PEGA" evidence="4">
    <location>
        <begin position="289"/>
        <end position="356"/>
    </location>
</feature>
<evidence type="ECO:0000313" key="6">
    <source>
        <dbReference type="Proteomes" id="UP000315369"/>
    </source>
</evidence>
<dbReference type="RefSeq" id="WP_141643841.1">
    <property type="nucleotide sequence ID" value="NZ_VIFM01000068.1"/>
</dbReference>
<keyword evidence="3" id="KW-0732">Signal</keyword>
<proteinExistence type="predicted"/>
<feature type="region of interest" description="Disordered" evidence="1">
    <location>
        <begin position="22"/>
        <end position="125"/>
    </location>
</feature>
<gene>
    <name evidence="5" type="ORF">FJV41_18535</name>
</gene>
<feature type="chain" id="PRO_5021721624" evidence="3">
    <location>
        <begin position="23"/>
        <end position="511"/>
    </location>
</feature>
<feature type="signal peptide" evidence="3">
    <location>
        <begin position="1"/>
        <end position="22"/>
    </location>
</feature>
<protein>
    <submittedName>
        <fullName evidence="5">PEGA domain-containing protein</fullName>
    </submittedName>
</protein>
<dbReference type="Pfam" id="PF08308">
    <property type="entry name" value="PEGA"/>
    <property type="match status" value="1"/>
</dbReference>
<dbReference type="InterPro" id="IPR013229">
    <property type="entry name" value="PEGA"/>
</dbReference>